<keyword evidence="5" id="KW-0132">Cell division</keyword>
<protein>
    <recommendedName>
        <fullName evidence="3">Cell wall synthesis protein Wag31</fullName>
    </recommendedName>
    <alternativeName>
        <fullName evidence="8">Antigen 84</fullName>
    </alternativeName>
</protein>
<sequence>MSQETTTWDAINELSLQVAALREDFRTATEQPKARHRAESDRLTPEAVRNTKFVTTRLRPGYWEEQVDAFLDHVEIEVETLTRERDEAREENARLRAELDRRTA</sequence>
<keyword evidence="6" id="KW-0175">Coiled coil</keyword>
<evidence type="ECO:0000256" key="9">
    <source>
        <dbReference type="SAM" id="MobiDB-lite"/>
    </source>
</evidence>
<dbReference type="Pfam" id="PF05103">
    <property type="entry name" value="DivIVA"/>
    <property type="match status" value="1"/>
</dbReference>
<accession>A0ABP5X846</accession>
<dbReference type="NCBIfam" id="TIGR03544">
    <property type="entry name" value="DivI1A_domain"/>
    <property type="match status" value="1"/>
</dbReference>
<feature type="region of interest" description="Disordered" evidence="9">
    <location>
        <begin position="84"/>
        <end position="104"/>
    </location>
</feature>
<keyword evidence="11" id="KW-1185">Reference proteome</keyword>
<keyword evidence="4" id="KW-0963">Cytoplasm</keyword>
<dbReference type="PANTHER" id="PTHR35794:SF2">
    <property type="entry name" value="CELL DIVISION PROTEIN DIVIVA"/>
    <property type="match status" value="1"/>
</dbReference>
<comment type="caution">
    <text evidence="10">The sequence shown here is derived from an EMBL/GenBank/DDBJ whole genome shotgun (WGS) entry which is preliminary data.</text>
</comment>
<dbReference type="InterPro" id="IPR019933">
    <property type="entry name" value="DivIVA_domain"/>
</dbReference>
<comment type="similarity">
    <text evidence="2">Belongs to the DivIVA family.</text>
</comment>
<gene>
    <name evidence="10" type="ORF">GCM10010191_74670</name>
</gene>
<evidence type="ECO:0000256" key="7">
    <source>
        <dbReference type="ARBA" id="ARBA00023306"/>
    </source>
</evidence>
<evidence type="ECO:0000256" key="3">
    <source>
        <dbReference type="ARBA" id="ARBA00018787"/>
    </source>
</evidence>
<evidence type="ECO:0000256" key="6">
    <source>
        <dbReference type="ARBA" id="ARBA00023054"/>
    </source>
</evidence>
<proteinExistence type="inferred from homology"/>
<dbReference type="EMBL" id="BAAARW010000030">
    <property type="protein sequence ID" value="GAA2446650.1"/>
    <property type="molecule type" value="Genomic_DNA"/>
</dbReference>
<dbReference type="Proteomes" id="UP001501231">
    <property type="component" value="Unassembled WGS sequence"/>
</dbReference>
<evidence type="ECO:0000256" key="2">
    <source>
        <dbReference type="ARBA" id="ARBA00009008"/>
    </source>
</evidence>
<evidence type="ECO:0000256" key="8">
    <source>
        <dbReference type="ARBA" id="ARBA00031737"/>
    </source>
</evidence>
<evidence type="ECO:0000256" key="1">
    <source>
        <dbReference type="ARBA" id="ARBA00004496"/>
    </source>
</evidence>
<comment type="subcellular location">
    <subcellularLocation>
        <location evidence="1">Cytoplasm</location>
    </subcellularLocation>
</comment>
<evidence type="ECO:0000256" key="4">
    <source>
        <dbReference type="ARBA" id="ARBA00022490"/>
    </source>
</evidence>
<dbReference type="PANTHER" id="PTHR35794">
    <property type="entry name" value="CELL DIVISION PROTEIN DIVIVA"/>
    <property type="match status" value="1"/>
</dbReference>
<reference evidence="11" key="1">
    <citation type="journal article" date="2019" name="Int. J. Syst. Evol. Microbiol.">
        <title>The Global Catalogue of Microorganisms (GCM) 10K type strain sequencing project: providing services to taxonomists for standard genome sequencing and annotation.</title>
        <authorList>
            <consortium name="The Broad Institute Genomics Platform"/>
            <consortium name="The Broad Institute Genome Sequencing Center for Infectious Disease"/>
            <person name="Wu L."/>
            <person name="Ma J."/>
        </authorList>
    </citation>
    <scope>NUCLEOTIDE SEQUENCE [LARGE SCALE GENOMIC DNA]</scope>
    <source>
        <strain evidence="11">JCM 3325</strain>
    </source>
</reference>
<dbReference type="Gene3D" id="6.10.250.660">
    <property type="match status" value="1"/>
</dbReference>
<evidence type="ECO:0000256" key="5">
    <source>
        <dbReference type="ARBA" id="ARBA00022618"/>
    </source>
</evidence>
<organism evidence="10 11">
    <name type="scientific">Actinomadura vinacea</name>
    <dbReference type="NCBI Taxonomy" id="115336"/>
    <lineage>
        <taxon>Bacteria</taxon>
        <taxon>Bacillati</taxon>
        <taxon>Actinomycetota</taxon>
        <taxon>Actinomycetes</taxon>
        <taxon>Streptosporangiales</taxon>
        <taxon>Thermomonosporaceae</taxon>
        <taxon>Actinomadura</taxon>
    </lineage>
</organism>
<keyword evidence="7" id="KW-0131">Cell cycle</keyword>
<dbReference type="InterPro" id="IPR007793">
    <property type="entry name" value="DivIVA_fam"/>
</dbReference>
<evidence type="ECO:0000313" key="11">
    <source>
        <dbReference type="Proteomes" id="UP001501231"/>
    </source>
</evidence>
<name>A0ABP5X846_9ACTN</name>
<evidence type="ECO:0000313" key="10">
    <source>
        <dbReference type="EMBL" id="GAA2446650.1"/>
    </source>
</evidence>